<reference evidence="3 4" key="1">
    <citation type="submission" date="2014-06" db="EMBL/GenBank/DDBJ databases">
        <title>Evolutionary Origins and Diversification of the Mycorrhizal Mutualists.</title>
        <authorList>
            <consortium name="DOE Joint Genome Institute"/>
            <consortium name="Mycorrhizal Genomics Consortium"/>
            <person name="Kohler A."/>
            <person name="Kuo A."/>
            <person name="Nagy L.G."/>
            <person name="Floudas D."/>
            <person name="Copeland A."/>
            <person name="Barry K.W."/>
            <person name="Cichocki N."/>
            <person name="Veneault-Fourrey C."/>
            <person name="LaButti K."/>
            <person name="Lindquist E.A."/>
            <person name="Lipzen A."/>
            <person name="Lundell T."/>
            <person name="Morin E."/>
            <person name="Murat C."/>
            <person name="Riley R."/>
            <person name="Ohm R."/>
            <person name="Sun H."/>
            <person name="Tunlid A."/>
            <person name="Henrissat B."/>
            <person name="Grigoriev I.V."/>
            <person name="Hibbett D.S."/>
            <person name="Martin F."/>
        </authorList>
    </citation>
    <scope>NUCLEOTIDE SEQUENCE [LARGE SCALE GENOMIC DNA]</scope>
    <source>
        <strain evidence="3 4">FD-325 SS-3</strain>
    </source>
</reference>
<dbReference type="EMBL" id="KN832572">
    <property type="protein sequence ID" value="KII84034.1"/>
    <property type="molecule type" value="Genomic_DNA"/>
</dbReference>
<feature type="coiled-coil region" evidence="1">
    <location>
        <begin position="24"/>
        <end position="51"/>
    </location>
</feature>
<gene>
    <name evidence="3" type="ORF">PLICRDRAFT_46374</name>
</gene>
<dbReference type="HOGENOM" id="CLU_1768880_0_0_1"/>
<keyword evidence="4" id="KW-1185">Reference proteome</keyword>
<dbReference type="OrthoDB" id="2744269at2759"/>
<dbReference type="Proteomes" id="UP000053263">
    <property type="component" value="Unassembled WGS sequence"/>
</dbReference>
<feature type="region of interest" description="Disordered" evidence="2">
    <location>
        <begin position="57"/>
        <end position="124"/>
    </location>
</feature>
<accession>A0A0C9T3X4</accession>
<sequence length="147" mass="16375">MEATRLAPLVTAIVDQLPALLERTRETEAEADSLKAICRALESEIQRVQRVLAHERAVQKARASVGTRGRTSDVGGKGRKRQRNDDDEIERIVKPRLSGSKAVPRKRKRDSGASSMSVRTKRRGRVFTEDEAVEIIGTVEQVDGEEK</sequence>
<keyword evidence="1" id="KW-0175">Coiled coil</keyword>
<dbReference type="AlphaFoldDB" id="A0A0C9T3X4"/>
<evidence type="ECO:0000256" key="1">
    <source>
        <dbReference type="SAM" id="Coils"/>
    </source>
</evidence>
<protein>
    <submittedName>
        <fullName evidence="3">Uncharacterized protein</fullName>
    </submittedName>
</protein>
<organism evidence="3 4">
    <name type="scientific">Plicaturopsis crispa FD-325 SS-3</name>
    <dbReference type="NCBI Taxonomy" id="944288"/>
    <lineage>
        <taxon>Eukaryota</taxon>
        <taxon>Fungi</taxon>
        <taxon>Dikarya</taxon>
        <taxon>Basidiomycota</taxon>
        <taxon>Agaricomycotina</taxon>
        <taxon>Agaricomycetes</taxon>
        <taxon>Agaricomycetidae</taxon>
        <taxon>Amylocorticiales</taxon>
        <taxon>Amylocorticiaceae</taxon>
        <taxon>Plicatura</taxon>
        <taxon>Plicaturopsis crispa</taxon>
    </lineage>
</organism>
<evidence type="ECO:0000313" key="4">
    <source>
        <dbReference type="Proteomes" id="UP000053263"/>
    </source>
</evidence>
<evidence type="ECO:0000313" key="3">
    <source>
        <dbReference type="EMBL" id="KII84034.1"/>
    </source>
</evidence>
<name>A0A0C9T3X4_PLICR</name>
<evidence type="ECO:0000256" key="2">
    <source>
        <dbReference type="SAM" id="MobiDB-lite"/>
    </source>
</evidence>
<proteinExistence type="predicted"/>